<accession>A0A1V5SZG0</accession>
<dbReference type="Pfam" id="PF01909">
    <property type="entry name" value="NTP_transf_2"/>
    <property type="match status" value="1"/>
</dbReference>
<sequence>MDKKTVISVINRFKKALEKRGIKEIQIILFGSWSKGNYHEESDIDLIVLSDDFFGKSFWERTEILSSAILEVFEPIEAIAMTFQEWEKGDSPIISYAGSGEVIQ</sequence>
<dbReference type="InterPro" id="IPR002934">
    <property type="entry name" value="Polymerase_NTP_transf_dom"/>
</dbReference>
<organism evidence="2">
    <name type="scientific">Candidatus Atribacter allofermentans</name>
    <dbReference type="NCBI Taxonomy" id="1852833"/>
    <lineage>
        <taxon>Bacteria</taxon>
        <taxon>Pseudomonadati</taxon>
        <taxon>Atribacterota</taxon>
        <taxon>Atribacteria</taxon>
        <taxon>Atribacterales</taxon>
        <taxon>Atribacteraceae</taxon>
        <taxon>Atribacter</taxon>
    </lineage>
</organism>
<reference evidence="2" key="1">
    <citation type="submission" date="2017-02" db="EMBL/GenBank/DDBJ databases">
        <title>Delving into the versatile metabolic prowess of the omnipresent phylum Bacteroidetes.</title>
        <authorList>
            <person name="Nobu M.K."/>
            <person name="Mei R."/>
            <person name="Narihiro T."/>
            <person name="Kuroda K."/>
            <person name="Liu W.-T."/>
        </authorList>
    </citation>
    <scope>NUCLEOTIDE SEQUENCE</scope>
    <source>
        <strain evidence="2">ADurb.Bin276</strain>
    </source>
</reference>
<dbReference type="InterPro" id="IPR043519">
    <property type="entry name" value="NT_sf"/>
</dbReference>
<dbReference type="PANTHER" id="PTHR43449">
    <property type="entry name" value="NUCLEOTIDYLTRANSFERASE"/>
    <property type="match status" value="1"/>
</dbReference>
<dbReference type="GO" id="GO:0016779">
    <property type="term" value="F:nucleotidyltransferase activity"/>
    <property type="evidence" value="ECO:0007669"/>
    <property type="project" value="InterPro"/>
</dbReference>
<name>A0A1V5SZG0_9BACT</name>
<protein>
    <submittedName>
        <fullName evidence="2">Nucleotidyltransferase domain protein</fullName>
    </submittedName>
</protein>
<proteinExistence type="predicted"/>
<dbReference type="Proteomes" id="UP000485569">
    <property type="component" value="Unassembled WGS sequence"/>
</dbReference>
<keyword evidence="2" id="KW-0808">Transferase</keyword>
<dbReference type="SUPFAM" id="SSF81301">
    <property type="entry name" value="Nucleotidyltransferase"/>
    <property type="match status" value="1"/>
</dbReference>
<evidence type="ECO:0000259" key="1">
    <source>
        <dbReference type="Pfam" id="PF01909"/>
    </source>
</evidence>
<dbReference type="PANTHER" id="PTHR43449:SF1">
    <property type="entry name" value="POLYMERASE BETA NUCLEOTIDYLTRANSFERASE DOMAIN-CONTAINING PROTEIN"/>
    <property type="match status" value="1"/>
</dbReference>
<feature type="domain" description="Polymerase nucleotidyl transferase" evidence="1">
    <location>
        <begin position="10"/>
        <end position="61"/>
    </location>
</feature>
<gene>
    <name evidence="2" type="ORF">BWY41_00735</name>
</gene>
<evidence type="ECO:0000313" key="2">
    <source>
        <dbReference type="EMBL" id="OQA59917.1"/>
    </source>
</evidence>
<dbReference type="EMBL" id="MWBQ01000044">
    <property type="protein sequence ID" value="OQA59917.1"/>
    <property type="molecule type" value="Genomic_DNA"/>
</dbReference>
<dbReference type="AlphaFoldDB" id="A0A1V5SZG0"/>
<dbReference type="Gene3D" id="3.30.460.10">
    <property type="entry name" value="Beta Polymerase, domain 2"/>
    <property type="match status" value="1"/>
</dbReference>
<comment type="caution">
    <text evidence="2">The sequence shown here is derived from an EMBL/GenBank/DDBJ whole genome shotgun (WGS) entry which is preliminary data.</text>
</comment>
<dbReference type="CDD" id="cd05403">
    <property type="entry name" value="NT_KNTase_like"/>
    <property type="match status" value="1"/>
</dbReference>